<dbReference type="HOGENOM" id="CLU_2314084_0_0_11"/>
<dbReference type="PATRIC" id="fig|1246995.3.peg.5110"/>
<dbReference type="KEGG" id="afs:AFR_25215"/>
<accession>U5W2E8</accession>
<proteinExistence type="predicted"/>
<dbReference type="AlphaFoldDB" id="U5W2E8"/>
<evidence type="ECO:0000313" key="2">
    <source>
        <dbReference type="Proteomes" id="UP000017746"/>
    </source>
</evidence>
<reference evidence="1 2" key="1">
    <citation type="journal article" date="2014" name="J. Biotechnol.">
        <title>Complete genome sequence of the actinobacterium Actinoplanes friuliensis HAG 010964, producer of the lipopeptide antibiotic friulimycin.</title>
        <authorList>
            <person name="Ruckert C."/>
            <person name="Szczepanowski R."/>
            <person name="Albersmeier A."/>
            <person name="Goesmann A."/>
            <person name="Fischer N."/>
            <person name="Steinkamper A."/>
            <person name="Puhler A."/>
            <person name="Biener R."/>
            <person name="Schwartz D."/>
            <person name="Kalinowski J."/>
        </authorList>
    </citation>
    <scope>NUCLEOTIDE SEQUENCE [LARGE SCALE GENOMIC DNA]</scope>
    <source>
        <strain evidence="1 2">DSM 7358</strain>
    </source>
</reference>
<dbReference type="EMBL" id="CP006272">
    <property type="protein sequence ID" value="AGZ43309.1"/>
    <property type="molecule type" value="Genomic_DNA"/>
</dbReference>
<keyword evidence="2" id="KW-1185">Reference proteome</keyword>
<organism evidence="1 2">
    <name type="scientific">Actinoplanes friuliensis DSM 7358</name>
    <dbReference type="NCBI Taxonomy" id="1246995"/>
    <lineage>
        <taxon>Bacteria</taxon>
        <taxon>Bacillati</taxon>
        <taxon>Actinomycetota</taxon>
        <taxon>Actinomycetes</taxon>
        <taxon>Micromonosporales</taxon>
        <taxon>Micromonosporaceae</taxon>
        <taxon>Actinoplanes</taxon>
    </lineage>
</organism>
<evidence type="ECO:0000313" key="1">
    <source>
        <dbReference type="EMBL" id="AGZ43309.1"/>
    </source>
</evidence>
<sequence length="99" mass="10944">MGADGRGMMRAMSGDEIYEYVAWFHDETLPVDDQCHEWPGVVGIWARDPESAQAWGDELAKTCGDTFVRSTVEPWPISAAKPTVMCVVGQRLTAAQIGW</sequence>
<gene>
    <name evidence="1" type="ORF">AFR_25215</name>
</gene>
<name>U5W2E8_9ACTN</name>
<protein>
    <submittedName>
        <fullName evidence="1">Uncharacterized protein</fullName>
    </submittedName>
</protein>
<dbReference type="Proteomes" id="UP000017746">
    <property type="component" value="Chromosome"/>
</dbReference>